<dbReference type="PANTHER" id="PTHR12121:SF36">
    <property type="entry name" value="ENDONUCLEASE_EXONUCLEASE_PHOSPHATASE DOMAIN-CONTAINING PROTEIN"/>
    <property type="match status" value="1"/>
</dbReference>
<feature type="region of interest" description="Disordered" evidence="1">
    <location>
        <begin position="423"/>
        <end position="508"/>
    </location>
</feature>
<feature type="compositionally biased region" description="Basic and acidic residues" evidence="1">
    <location>
        <begin position="462"/>
        <end position="473"/>
    </location>
</feature>
<dbReference type="OrthoDB" id="276515at2759"/>
<organism evidence="4 5">
    <name type="scientific">Phytophthora lilii</name>
    <dbReference type="NCBI Taxonomy" id="2077276"/>
    <lineage>
        <taxon>Eukaryota</taxon>
        <taxon>Sar</taxon>
        <taxon>Stramenopiles</taxon>
        <taxon>Oomycota</taxon>
        <taxon>Peronosporomycetes</taxon>
        <taxon>Peronosporales</taxon>
        <taxon>Peronosporaceae</taxon>
        <taxon>Phytophthora</taxon>
    </lineage>
</organism>
<keyword evidence="2" id="KW-0812">Transmembrane</keyword>
<keyword evidence="5" id="KW-1185">Reference proteome</keyword>
<dbReference type="InterPro" id="IPR036691">
    <property type="entry name" value="Endo/exonu/phosph_ase_sf"/>
</dbReference>
<keyword evidence="3" id="KW-0732">Signal</keyword>
<dbReference type="AlphaFoldDB" id="A0A9W6TPW0"/>
<feature type="chain" id="PRO_5040761885" evidence="3">
    <location>
        <begin position="19"/>
        <end position="573"/>
    </location>
</feature>
<reference evidence="4" key="1">
    <citation type="submission" date="2023-04" db="EMBL/GenBank/DDBJ databases">
        <title>Phytophthora lilii NBRC 32176.</title>
        <authorList>
            <person name="Ichikawa N."/>
            <person name="Sato H."/>
            <person name="Tonouchi N."/>
        </authorList>
    </citation>
    <scope>NUCLEOTIDE SEQUENCE</scope>
    <source>
        <strain evidence="4">NBRC 32176</strain>
    </source>
</reference>
<dbReference type="Proteomes" id="UP001165083">
    <property type="component" value="Unassembled WGS sequence"/>
</dbReference>
<feature type="region of interest" description="Disordered" evidence="1">
    <location>
        <begin position="320"/>
        <end position="360"/>
    </location>
</feature>
<dbReference type="SUPFAM" id="SSF56219">
    <property type="entry name" value="DNase I-like"/>
    <property type="match status" value="1"/>
</dbReference>
<protein>
    <submittedName>
        <fullName evidence="4">Unnamed protein product</fullName>
    </submittedName>
</protein>
<feature type="compositionally biased region" description="Low complexity" evidence="1">
    <location>
        <begin position="499"/>
        <end position="508"/>
    </location>
</feature>
<feature type="transmembrane region" description="Helical" evidence="2">
    <location>
        <begin position="364"/>
        <end position="383"/>
    </location>
</feature>
<dbReference type="Gene3D" id="3.60.10.10">
    <property type="entry name" value="Endonuclease/exonuclease/phosphatase"/>
    <property type="match status" value="1"/>
</dbReference>
<evidence type="ECO:0000256" key="2">
    <source>
        <dbReference type="SAM" id="Phobius"/>
    </source>
</evidence>
<accession>A0A9W6TPW0</accession>
<feature type="compositionally biased region" description="Low complexity" evidence="1">
    <location>
        <begin position="329"/>
        <end position="354"/>
    </location>
</feature>
<name>A0A9W6TPW0_9STRA</name>
<keyword evidence="2" id="KW-1133">Transmembrane helix</keyword>
<keyword evidence="2" id="KW-0472">Membrane</keyword>
<feature type="compositionally biased region" description="Low complexity" evidence="1">
    <location>
        <begin position="474"/>
        <end position="490"/>
    </location>
</feature>
<dbReference type="InterPro" id="IPR050410">
    <property type="entry name" value="CCR4/nocturin_mRNA_transcr"/>
</dbReference>
<feature type="compositionally biased region" description="Low complexity" evidence="1">
    <location>
        <begin position="450"/>
        <end position="460"/>
    </location>
</feature>
<sequence>MMKAVLFAAAYLLGLVTGVEDVEVHVMSFNIRTSLASTDAGSTCSNWDGIRKDNVISNIKTVAADFVGTQETSNAQKAYLDAQLAGTYSVIGESTGSLNGNANEWDALYYRSDTWSLITNGMFWLGTDPDTMSAGWGMTYYRTCVWGRFKHIATGATICVLNTHYETPGNDEAQENGSNIILERIKTNCDAGDNLIVLTGDFNALKSYSAMQIMFANDMEDPSDEATFCGDMLSATCSVKYDFTLYRAQSEDACYLKSEVSRIDYNGCYSSDHAGLIGSFCLQGSCCSNSSTSGSTSASAGSYVQEASVSGESDIVGTVQASDLKGSGNSKTTSKTESDTSNSSAGTAQTISTSSGGGGSASTTVGIILGSLGACGLVALVVIRRKKNLEARAHFEKSYDPDASGYFGGAGAARAVSDMSALSPLPEEDERVSSSPIPELAAAPRGTRISTSSSVSASNSEVARHDIERRSSEAPRSSSIHSHNSSRRSSTAVMAQGNSQYSSSFSNSVLENEGDFNTSVISYGNSSISSYAESYGNSSIAMSKVNFSEVFAPDSCVSDDSELAKSQADFAKL</sequence>
<feature type="signal peptide" evidence="3">
    <location>
        <begin position="1"/>
        <end position="18"/>
    </location>
</feature>
<dbReference type="CDD" id="cd09083">
    <property type="entry name" value="EEP-1"/>
    <property type="match status" value="1"/>
</dbReference>
<dbReference type="GO" id="GO:0000175">
    <property type="term" value="F:3'-5'-RNA exonuclease activity"/>
    <property type="evidence" value="ECO:0007669"/>
    <property type="project" value="TreeGrafter"/>
</dbReference>
<evidence type="ECO:0000256" key="1">
    <source>
        <dbReference type="SAM" id="MobiDB-lite"/>
    </source>
</evidence>
<dbReference type="PANTHER" id="PTHR12121">
    <property type="entry name" value="CARBON CATABOLITE REPRESSOR PROTEIN 4"/>
    <property type="match status" value="1"/>
</dbReference>
<dbReference type="EMBL" id="BSXW01000291">
    <property type="protein sequence ID" value="GMF17721.1"/>
    <property type="molecule type" value="Genomic_DNA"/>
</dbReference>
<evidence type="ECO:0000313" key="5">
    <source>
        <dbReference type="Proteomes" id="UP001165083"/>
    </source>
</evidence>
<evidence type="ECO:0000256" key="3">
    <source>
        <dbReference type="SAM" id="SignalP"/>
    </source>
</evidence>
<evidence type="ECO:0000313" key="4">
    <source>
        <dbReference type="EMBL" id="GMF17721.1"/>
    </source>
</evidence>
<gene>
    <name evidence="4" type="ORF">Plil01_000653400</name>
</gene>
<comment type="caution">
    <text evidence="4">The sequence shown here is derived from an EMBL/GenBank/DDBJ whole genome shotgun (WGS) entry which is preliminary data.</text>
</comment>
<proteinExistence type="predicted"/>